<name>A0ABN1MM03_9FLAO</name>
<reference evidence="1 2" key="1">
    <citation type="journal article" date="2019" name="Int. J. Syst. Evol. Microbiol.">
        <title>The Global Catalogue of Microorganisms (GCM) 10K type strain sequencing project: providing services to taxonomists for standard genome sequencing and annotation.</title>
        <authorList>
            <consortium name="The Broad Institute Genomics Platform"/>
            <consortium name="The Broad Institute Genome Sequencing Center for Infectious Disease"/>
            <person name="Wu L."/>
            <person name="Ma J."/>
        </authorList>
    </citation>
    <scope>NUCLEOTIDE SEQUENCE [LARGE SCALE GENOMIC DNA]</scope>
    <source>
        <strain evidence="1 2">JCM 16083</strain>
    </source>
</reference>
<evidence type="ECO:0000313" key="1">
    <source>
        <dbReference type="EMBL" id="GAA0874306.1"/>
    </source>
</evidence>
<protein>
    <submittedName>
        <fullName evidence="1">Uncharacterized protein</fullName>
    </submittedName>
</protein>
<evidence type="ECO:0000313" key="2">
    <source>
        <dbReference type="Proteomes" id="UP001501126"/>
    </source>
</evidence>
<keyword evidence="2" id="KW-1185">Reference proteome</keyword>
<accession>A0ABN1MM03</accession>
<gene>
    <name evidence="1" type="ORF">GCM10009118_07140</name>
</gene>
<organism evidence="1 2">
    <name type="scientific">Wandonia haliotis</name>
    <dbReference type="NCBI Taxonomy" id="574963"/>
    <lineage>
        <taxon>Bacteria</taxon>
        <taxon>Pseudomonadati</taxon>
        <taxon>Bacteroidota</taxon>
        <taxon>Flavobacteriia</taxon>
        <taxon>Flavobacteriales</taxon>
        <taxon>Crocinitomicaceae</taxon>
        <taxon>Wandonia</taxon>
    </lineage>
</organism>
<dbReference type="Proteomes" id="UP001501126">
    <property type="component" value="Unassembled WGS sequence"/>
</dbReference>
<proteinExistence type="predicted"/>
<comment type="caution">
    <text evidence="1">The sequence shown here is derived from an EMBL/GenBank/DDBJ whole genome shotgun (WGS) entry which is preliminary data.</text>
</comment>
<dbReference type="EMBL" id="BAAAFH010000003">
    <property type="protein sequence ID" value="GAA0874306.1"/>
    <property type="molecule type" value="Genomic_DNA"/>
</dbReference>
<sequence length="278" mass="31585">MVIGVCFSGYSQQLKKIAALPDIIHESSGLVACSDTSVLTINDSGGEPVVYEVSLSGKLVSKTTFANVRNTDWEEITIDSGRVYIGDIGNNRNTRNNLTIYRFPLSKVGQRDVKADEIQFYYPEQMSYPPTDDEKVYDAEAFVIWENEIIIFTKCRTDPFTGEARIYKVPNEPGRHAARWVNTLTLGNGSWRSHSITGMCKLDKGIALLTYSDWYEIHLFNPDVKFWQNGNVIKHNLPFWRQREAITQMPDGRIIISDEKKTLLGGGNLYEWSGKKEK</sequence>
<dbReference type="SUPFAM" id="SSF101898">
    <property type="entry name" value="NHL repeat"/>
    <property type="match status" value="1"/>
</dbReference>